<sequence length="147" mass="16592">VWNDSAWATGSLNPLVTADLEDLVVYMKGLRPDYKENSKVKFRLVGRERYPTKTYSSTTVSDSVTVKYLPSASCYYQIKDALTEDVMVPYGSGSYLSSDSSGNYFNLWLNGLQAERFYQIEYKVISGSGVSQTVNYYGGDFKFKVSR</sequence>
<accession>A0A382EKG8</accession>
<reference evidence="1" key="1">
    <citation type="submission" date="2018-05" db="EMBL/GenBank/DDBJ databases">
        <authorList>
            <person name="Lanie J.A."/>
            <person name="Ng W.-L."/>
            <person name="Kazmierczak K.M."/>
            <person name="Andrzejewski T.M."/>
            <person name="Davidsen T.M."/>
            <person name="Wayne K.J."/>
            <person name="Tettelin H."/>
            <person name="Glass J.I."/>
            <person name="Rusch D."/>
            <person name="Podicherti R."/>
            <person name="Tsui H.-C.T."/>
            <person name="Winkler M.E."/>
        </authorList>
    </citation>
    <scope>NUCLEOTIDE SEQUENCE</scope>
</reference>
<protein>
    <submittedName>
        <fullName evidence="1">Uncharacterized protein</fullName>
    </submittedName>
</protein>
<gene>
    <name evidence="1" type="ORF">METZ01_LOCUS203753</name>
</gene>
<dbReference type="EMBL" id="UINC01044868">
    <property type="protein sequence ID" value="SVB50899.1"/>
    <property type="molecule type" value="Genomic_DNA"/>
</dbReference>
<proteinExistence type="predicted"/>
<organism evidence="1">
    <name type="scientific">marine metagenome</name>
    <dbReference type="NCBI Taxonomy" id="408172"/>
    <lineage>
        <taxon>unclassified sequences</taxon>
        <taxon>metagenomes</taxon>
        <taxon>ecological metagenomes</taxon>
    </lineage>
</organism>
<dbReference type="AlphaFoldDB" id="A0A382EKG8"/>
<name>A0A382EKG8_9ZZZZ</name>
<evidence type="ECO:0000313" key="1">
    <source>
        <dbReference type="EMBL" id="SVB50899.1"/>
    </source>
</evidence>
<feature type="non-terminal residue" evidence="1">
    <location>
        <position position="1"/>
    </location>
</feature>